<protein>
    <submittedName>
        <fullName evidence="2">Uncharacterized protein</fullName>
    </submittedName>
</protein>
<proteinExistence type="predicted"/>
<evidence type="ECO:0000313" key="1">
    <source>
        <dbReference type="Proteomes" id="UP000095286"/>
    </source>
</evidence>
<dbReference type="WBParaSite" id="RSKR_0000787100.1">
    <property type="protein sequence ID" value="RSKR_0000787100.1"/>
    <property type="gene ID" value="RSKR_0000787100"/>
</dbReference>
<organism evidence="1 2">
    <name type="scientific">Rhabditophanes sp. KR3021</name>
    <dbReference type="NCBI Taxonomy" id="114890"/>
    <lineage>
        <taxon>Eukaryota</taxon>
        <taxon>Metazoa</taxon>
        <taxon>Ecdysozoa</taxon>
        <taxon>Nematoda</taxon>
        <taxon>Chromadorea</taxon>
        <taxon>Rhabditida</taxon>
        <taxon>Tylenchina</taxon>
        <taxon>Panagrolaimomorpha</taxon>
        <taxon>Strongyloidoidea</taxon>
        <taxon>Alloionematidae</taxon>
        <taxon>Rhabditophanes</taxon>
    </lineage>
</organism>
<sequence length="230" mass="27864">MESSMSNLTSDILRMGDYSLTRARSAIALRSRSCEPRSTLLLTRTSSVPDLTAHIRNSYRYRPIVPYRYHRDYSLGDSYWYDRYHYFSPLYRTTNFPRRYSYSDSISNPYYWNPYDSTYWTRYKGYHYDYRYPYTSRKYYPSYYSSIYDSDYPHYSTTSDALAKSYANGLDMYRGGGITHDALTRYWLTPSYWDRRFRYWADLVPASSGYKYYVPSYHRRALDSYGNYLY</sequence>
<evidence type="ECO:0000313" key="2">
    <source>
        <dbReference type="WBParaSite" id="RSKR_0000787100.1"/>
    </source>
</evidence>
<reference evidence="2" key="1">
    <citation type="submission" date="2016-11" db="UniProtKB">
        <authorList>
            <consortium name="WormBaseParasite"/>
        </authorList>
    </citation>
    <scope>IDENTIFICATION</scope>
    <source>
        <strain evidence="2">KR3021</strain>
    </source>
</reference>
<accession>A0AC35U489</accession>
<dbReference type="Proteomes" id="UP000095286">
    <property type="component" value="Unplaced"/>
</dbReference>
<name>A0AC35U489_9BILA</name>